<dbReference type="GO" id="GO:0008270">
    <property type="term" value="F:zinc ion binding"/>
    <property type="evidence" value="ECO:0007669"/>
    <property type="project" value="UniProtKB-KW"/>
</dbReference>
<reference evidence="6 7" key="1">
    <citation type="submission" date="2019-06" db="EMBL/GenBank/DDBJ databases">
        <title>A chromosome-scale genome assembly of the European perch, Perca fluviatilis.</title>
        <authorList>
            <person name="Roques C."/>
            <person name="Zahm M."/>
            <person name="Cabau C."/>
            <person name="Klopp C."/>
            <person name="Bouchez O."/>
            <person name="Donnadieu C."/>
            <person name="Kuhl H."/>
            <person name="Gislard M."/>
            <person name="Guendouz S."/>
            <person name="Journot L."/>
            <person name="Haffray P."/>
            <person name="Bestin A."/>
            <person name="Morvezen R."/>
            <person name="Feron R."/>
            <person name="Wen M."/>
            <person name="Jouanno E."/>
            <person name="Herpin A."/>
            <person name="Schartl M."/>
            <person name="Postlethwait J."/>
            <person name="Schaerlinger B."/>
            <person name="Chardard D."/>
            <person name="Lecocq T."/>
            <person name="Poncet C."/>
            <person name="Jaffrelo L."/>
            <person name="Lampietro C."/>
            <person name="Guiguen Y."/>
        </authorList>
    </citation>
    <scope>NUCLEOTIDE SEQUENCE [LARGE SCALE GENOMIC DNA]</scope>
    <source>
        <tissue evidence="6">Blood</tissue>
    </source>
</reference>
<keyword evidence="7" id="KW-1185">Reference proteome</keyword>
<dbReference type="InterPro" id="IPR003879">
    <property type="entry name" value="Butyrophylin_SPRY"/>
</dbReference>
<proteinExistence type="predicted"/>
<accession>A0A6A5EWK2</accession>
<keyword evidence="2" id="KW-0863">Zinc-finger</keyword>
<dbReference type="PROSITE" id="PS50188">
    <property type="entry name" value="B302_SPRY"/>
    <property type="match status" value="1"/>
</dbReference>
<dbReference type="AlphaFoldDB" id="A0A6A5EWK2"/>
<gene>
    <name evidence="6" type="ORF">PFLUV_G00105470</name>
</gene>
<dbReference type="Pfam" id="PF00622">
    <property type="entry name" value="SPRY"/>
    <property type="match status" value="1"/>
</dbReference>
<evidence type="ECO:0000313" key="6">
    <source>
        <dbReference type="EMBL" id="KAF1385220.1"/>
    </source>
</evidence>
<dbReference type="InterPro" id="IPR051051">
    <property type="entry name" value="E3_ubiq-ligase_TRIM/RNF"/>
</dbReference>
<protein>
    <recommendedName>
        <fullName evidence="5">B30.2/SPRY domain-containing protein</fullName>
    </recommendedName>
</protein>
<feature type="region of interest" description="Disordered" evidence="4">
    <location>
        <begin position="311"/>
        <end position="330"/>
    </location>
</feature>
<evidence type="ECO:0000256" key="1">
    <source>
        <dbReference type="ARBA" id="ARBA00022723"/>
    </source>
</evidence>
<name>A0A6A5EWK2_PERFL</name>
<dbReference type="PRINTS" id="PR01407">
    <property type="entry name" value="BUTYPHLNCDUF"/>
</dbReference>
<dbReference type="InterPro" id="IPR013320">
    <property type="entry name" value="ConA-like_dom_sf"/>
</dbReference>
<evidence type="ECO:0000256" key="3">
    <source>
        <dbReference type="ARBA" id="ARBA00022833"/>
    </source>
</evidence>
<evidence type="ECO:0000256" key="2">
    <source>
        <dbReference type="ARBA" id="ARBA00022771"/>
    </source>
</evidence>
<dbReference type="EMBL" id="VHII01000009">
    <property type="protein sequence ID" value="KAF1385220.1"/>
    <property type="molecule type" value="Genomic_DNA"/>
</dbReference>
<comment type="caution">
    <text evidence="6">The sequence shown here is derived from an EMBL/GenBank/DDBJ whole genome shotgun (WGS) entry which is preliminary data.</text>
</comment>
<dbReference type="Gene3D" id="2.60.120.920">
    <property type="match status" value="1"/>
</dbReference>
<feature type="compositionally biased region" description="Basic and acidic residues" evidence="4">
    <location>
        <begin position="136"/>
        <end position="169"/>
    </location>
</feature>
<dbReference type="InterPro" id="IPR043136">
    <property type="entry name" value="B30.2/SPRY_sf"/>
</dbReference>
<organism evidence="6 7">
    <name type="scientific">Perca fluviatilis</name>
    <name type="common">European perch</name>
    <dbReference type="NCBI Taxonomy" id="8168"/>
    <lineage>
        <taxon>Eukaryota</taxon>
        <taxon>Metazoa</taxon>
        <taxon>Chordata</taxon>
        <taxon>Craniata</taxon>
        <taxon>Vertebrata</taxon>
        <taxon>Euteleostomi</taxon>
        <taxon>Actinopterygii</taxon>
        <taxon>Neopterygii</taxon>
        <taxon>Teleostei</taxon>
        <taxon>Neoteleostei</taxon>
        <taxon>Acanthomorphata</taxon>
        <taxon>Eupercaria</taxon>
        <taxon>Perciformes</taxon>
        <taxon>Percoidei</taxon>
        <taxon>Percidae</taxon>
        <taxon>Percinae</taxon>
        <taxon>Perca</taxon>
    </lineage>
</organism>
<feature type="region of interest" description="Disordered" evidence="4">
    <location>
        <begin position="223"/>
        <end position="262"/>
    </location>
</feature>
<dbReference type="PANTHER" id="PTHR25465:SF30">
    <property type="entry name" value="FINTRIM FAMILY, MEMBER 82"/>
    <property type="match status" value="1"/>
</dbReference>
<keyword evidence="1" id="KW-0479">Metal-binding</keyword>
<feature type="domain" description="B30.2/SPRY" evidence="5">
    <location>
        <begin position="606"/>
        <end position="804"/>
    </location>
</feature>
<dbReference type="InterPro" id="IPR003877">
    <property type="entry name" value="SPRY_dom"/>
</dbReference>
<feature type="region of interest" description="Disordered" evidence="4">
    <location>
        <begin position="23"/>
        <end position="45"/>
    </location>
</feature>
<dbReference type="InterPro" id="IPR001870">
    <property type="entry name" value="B30.2/SPRY"/>
</dbReference>
<dbReference type="PANTHER" id="PTHR25465">
    <property type="entry name" value="B-BOX DOMAIN CONTAINING"/>
    <property type="match status" value="1"/>
</dbReference>
<sequence>MSLVEEPAQNDVMKVPEIRLQDDEVTNECVPKDQKDKTTNKRPVSPLSFLREDFSQFKEDLLKVFWDKDADQSGQAASSHEPLKGDSSRFKVAVASVFESADPKSSQSAEKPINRLSFLNFKDISNVFRLETSQQTKEDPSDAFKIKASSKERDNKGVTAKEDPSDAFKIKASSDTFRLSPSKERDHKGATAKEDSSDAFKIKAERTDEPFLQSLFRKTSQKVENSPEIKKIISETSQQTKEEMDAGYKGNVSEQNEETVGAEKINNLKDAVNEMEVAKTTSLSETQHGEETINWLSFLNFKDVANVFRLSPSKERDNKGATAKEDPSDTFKIKAERAEEPFLQSLFKKTSQKVENGPEIKKIISETSQQTKEDSSDAFKIKASSKEGDNKGTTEKEDSSDAFKIKAERTDEPFLQSLFRKTQKVEIKKIISETSEQTKEEMDAGYKGNVSEKNKETIGAEKINNLNEVESLFRKTSQKVESAPEIKKIISVTSQFAGFKGNVSEQNEETDDAEKLKNNLKDMMKELEVAETTSLSEAHHGEEMIPTSRAAEQRCETEESSESADDDRMNKEDAEQEEEEEEKPSETLPLQPLSSEIDLFSLRDQDDERGRPGGISWTVKSFACYLTFDPNTANSELRLSDSNRTVTREWTALWPPEHPDRFRRCPQVLCREGLLDSAYWEVEWRGGADIGVAYNDNCRDGDAARCLLGHNERSWSLECSEGSYAACHANRRFRAAVAAPEPFARRVGVHLDWSAGALSFYCISPDAMVHLHTFRDTFTEPLYPAFWVWAYDGAVSLSQVELGWERLLQ</sequence>
<feature type="region of interest" description="Disordered" evidence="4">
    <location>
        <begin position="131"/>
        <end position="199"/>
    </location>
</feature>
<evidence type="ECO:0000259" key="5">
    <source>
        <dbReference type="PROSITE" id="PS50188"/>
    </source>
</evidence>
<dbReference type="CDD" id="cd16040">
    <property type="entry name" value="SPRY_PRY_SNTX"/>
    <property type="match status" value="1"/>
</dbReference>
<dbReference type="SMART" id="SM00449">
    <property type="entry name" value="SPRY"/>
    <property type="match status" value="1"/>
</dbReference>
<feature type="compositionally biased region" description="Basic and acidic residues" evidence="4">
    <location>
        <begin position="371"/>
        <end position="405"/>
    </location>
</feature>
<dbReference type="GO" id="GO:0005737">
    <property type="term" value="C:cytoplasm"/>
    <property type="evidence" value="ECO:0007669"/>
    <property type="project" value="UniProtKB-ARBA"/>
</dbReference>
<feature type="compositionally biased region" description="Acidic residues" evidence="4">
    <location>
        <begin position="574"/>
        <end position="583"/>
    </location>
</feature>
<feature type="compositionally biased region" description="Basic and acidic residues" evidence="4">
    <location>
        <begin position="181"/>
        <end position="199"/>
    </location>
</feature>
<feature type="compositionally biased region" description="Basic and acidic residues" evidence="4">
    <location>
        <begin position="518"/>
        <end position="528"/>
    </location>
</feature>
<feature type="region of interest" description="Disordered" evidence="4">
    <location>
        <begin position="518"/>
        <end position="594"/>
    </location>
</feature>
<feature type="compositionally biased region" description="Basic and acidic residues" evidence="4">
    <location>
        <begin position="312"/>
        <end position="330"/>
    </location>
</feature>
<feature type="compositionally biased region" description="Basic and acidic residues" evidence="4">
    <location>
        <begin position="30"/>
        <end position="39"/>
    </location>
</feature>
<dbReference type="InterPro" id="IPR006574">
    <property type="entry name" value="PRY"/>
</dbReference>
<dbReference type="SMART" id="SM00589">
    <property type="entry name" value="PRY"/>
    <property type="match status" value="1"/>
</dbReference>
<dbReference type="SUPFAM" id="SSF49899">
    <property type="entry name" value="Concanavalin A-like lectins/glucanases"/>
    <property type="match status" value="1"/>
</dbReference>
<dbReference type="Proteomes" id="UP000465112">
    <property type="component" value="Chromosome 9"/>
</dbReference>
<feature type="region of interest" description="Disordered" evidence="4">
    <location>
        <begin position="349"/>
        <end position="405"/>
    </location>
</feature>
<dbReference type="Pfam" id="PF13765">
    <property type="entry name" value="PRY"/>
    <property type="match status" value="1"/>
</dbReference>
<evidence type="ECO:0000313" key="7">
    <source>
        <dbReference type="Proteomes" id="UP000465112"/>
    </source>
</evidence>
<keyword evidence="3" id="KW-0862">Zinc</keyword>
<evidence type="ECO:0000256" key="4">
    <source>
        <dbReference type="SAM" id="MobiDB-lite"/>
    </source>
</evidence>